<gene>
    <name evidence="2" type="ORF">SAMN05216466_107108</name>
</gene>
<organism evidence="2 3">
    <name type="scientific">Paraburkholderia phenazinium</name>
    <dbReference type="NCBI Taxonomy" id="60549"/>
    <lineage>
        <taxon>Bacteria</taxon>
        <taxon>Pseudomonadati</taxon>
        <taxon>Pseudomonadota</taxon>
        <taxon>Betaproteobacteria</taxon>
        <taxon>Burkholderiales</taxon>
        <taxon>Burkholderiaceae</taxon>
        <taxon>Paraburkholderia</taxon>
    </lineage>
</organism>
<evidence type="ECO:0000256" key="1">
    <source>
        <dbReference type="SAM" id="Coils"/>
    </source>
</evidence>
<feature type="coiled-coil region" evidence="1">
    <location>
        <begin position="179"/>
        <end position="213"/>
    </location>
</feature>
<dbReference type="Proteomes" id="UP000199706">
    <property type="component" value="Unassembled WGS sequence"/>
</dbReference>
<proteinExistence type="predicted"/>
<name>A0A1G7ZNT5_9BURK</name>
<feature type="coiled-coil region" evidence="1">
    <location>
        <begin position="45"/>
        <end position="72"/>
    </location>
</feature>
<dbReference type="InterPro" id="IPR008713">
    <property type="entry name" value="Phage_lambda_NinG"/>
</dbReference>
<evidence type="ECO:0000313" key="2">
    <source>
        <dbReference type="EMBL" id="SDH10334.1"/>
    </source>
</evidence>
<dbReference type="AlphaFoldDB" id="A0A1G7ZNT5"/>
<dbReference type="EMBL" id="FNCJ01000007">
    <property type="protein sequence ID" value="SDH10334.1"/>
    <property type="molecule type" value="Genomic_DNA"/>
</dbReference>
<dbReference type="Pfam" id="PF05766">
    <property type="entry name" value="NinG"/>
    <property type="match status" value="1"/>
</dbReference>
<reference evidence="2 3" key="1">
    <citation type="submission" date="2016-10" db="EMBL/GenBank/DDBJ databases">
        <authorList>
            <person name="de Groot N.N."/>
        </authorList>
    </citation>
    <scope>NUCLEOTIDE SEQUENCE [LARGE SCALE GENOMIC DNA]</scope>
    <source>
        <strain evidence="2 3">LMG 2247</strain>
    </source>
</reference>
<evidence type="ECO:0000313" key="3">
    <source>
        <dbReference type="Proteomes" id="UP000199706"/>
    </source>
</evidence>
<protein>
    <submittedName>
        <fullName evidence="2">Bacteriophage Lambda NinG protein</fullName>
    </submittedName>
</protein>
<accession>A0A1G7ZNT5</accession>
<sequence length="214" mass="24043">MIRTALPVKKALKPKRCRHCGNSFAPISSMSKACSVPCALALNDAAKKKSAAKALKVERKSMKERAIKLKTRREWIAEAQVAVNKVARLRDQLAGYGCISCEGRPKARYGGGMDAGHYRSVGSAPHMRYYLTQICGQCKQCNRDYGGMSVEFRRGLIERIGVNRVEEIEAMQGAAKWDIDYLKRLKKVMQKKARRLEKRIAEKAEVNQLLEEVA</sequence>
<keyword evidence="1" id="KW-0175">Coiled coil</keyword>